<keyword evidence="7" id="KW-1185">Reference proteome</keyword>
<evidence type="ECO:0000313" key="6">
    <source>
        <dbReference type="EMBL" id="GBF32584.1"/>
    </source>
</evidence>
<evidence type="ECO:0000259" key="5">
    <source>
        <dbReference type="Pfam" id="PF22780"/>
    </source>
</evidence>
<feature type="domain" description="RsdA/BaiN/AoA(So)-like insert" evidence="5">
    <location>
        <begin position="188"/>
        <end position="356"/>
    </location>
</feature>
<accession>A0A2L2X9H1</accession>
<evidence type="ECO:0000259" key="4">
    <source>
        <dbReference type="Pfam" id="PF03486"/>
    </source>
</evidence>
<dbReference type="Pfam" id="PF03486">
    <property type="entry name" value="HI0933_like"/>
    <property type="match status" value="1"/>
</dbReference>
<dbReference type="InterPro" id="IPR023166">
    <property type="entry name" value="BaiN-like_dom_sf"/>
</dbReference>
<dbReference type="SUPFAM" id="SSF160996">
    <property type="entry name" value="HI0933 insert domain-like"/>
    <property type="match status" value="1"/>
</dbReference>
<sequence length="416" mass="43201">MVVVGGGPAGMMAASAAAKAGGRVLLLEKKAVPGRKMAIAGGGRCNFTNVAGPEIMVENVPGNGKFLYSAFRCFTGEDCRGFFKALGINSRVEDEGKVFPAGVAGEDLVAALVDYLHVLGVEIKCSSEVAGLLLGGAGCLGAVTSGGEKYYGRVIVATGGLSYPGTGSTGMGYRLAESAGHKINGFFPSGVALVCADEWIKNKQLQGMALEGVKVELLHEGRRLDNAKGDLLFTHFGVSGPAALRVSRTAAAWFSQRKDGGRNLTLVIDLFPGMDREEITGAMESAARQAAQKTLRNLLRGMVPDRLAPVIINAAGVNDGIRAAQAGKAVRRKLADTMKGLALTVTATRPIREAVVTAGGVDVKGVNPATMESKIVQGLFFAGEVLDVDGYTGGFNMHIAFSTGHLAGISAMRGRK</sequence>
<evidence type="ECO:0000256" key="3">
    <source>
        <dbReference type="ARBA" id="ARBA00022827"/>
    </source>
</evidence>
<gene>
    <name evidence="6" type="ORF">DCCM_0780</name>
</gene>
<evidence type="ECO:0000256" key="1">
    <source>
        <dbReference type="ARBA" id="ARBA00001974"/>
    </source>
</evidence>
<organism evidence="6 7">
    <name type="scientific">Desulfocucumis palustris</name>
    <dbReference type="NCBI Taxonomy" id="1898651"/>
    <lineage>
        <taxon>Bacteria</taxon>
        <taxon>Bacillati</taxon>
        <taxon>Bacillota</taxon>
        <taxon>Clostridia</taxon>
        <taxon>Eubacteriales</taxon>
        <taxon>Desulfocucumaceae</taxon>
        <taxon>Desulfocucumis</taxon>
    </lineage>
</organism>
<reference evidence="7" key="1">
    <citation type="submission" date="2018-02" db="EMBL/GenBank/DDBJ databases">
        <title>Genome sequence of Desulfocucumis palustris strain NAW-5.</title>
        <authorList>
            <person name="Watanabe M."/>
            <person name="Kojima H."/>
            <person name="Fukui M."/>
        </authorList>
    </citation>
    <scope>NUCLEOTIDE SEQUENCE [LARGE SCALE GENOMIC DNA]</scope>
    <source>
        <strain evidence="7">NAW-5</strain>
    </source>
</reference>
<keyword evidence="2" id="KW-0285">Flavoprotein</keyword>
<dbReference type="PANTHER" id="PTHR42887">
    <property type="entry name" value="OS12G0638800 PROTEIN"/>
    <property type="match status" value="1"/>
</dbReference>
<dbReference type="NCBIfam" id="TIGR00275">
    <property type="entry name" value="aminoacetone oxidase family FAD-binding enzyme"/>
    <property type="match status" value="1"/>
</dbReference>
<dbReference type="PANTHER" id="PTHR42887:SF2">
    <property type="entry name" value="OS12G0638800 PROTEIN"/>
    <property type="match status" value="1"/>
</dbReference>
<keyword evidence="3" id="KW-0274">FAD</keyword>
<name>A0A2L2X9H1_9FIRM</name>
<evidence type="ECO:0000313" key="7">
    <source>
        <dbReference type="Proteomes" id="UP000239549"/>
    </source>
</evidence>
<evidence type="ECO:0000256" key="2">
    <source>
        <dbReference type="ARBA" id="ARBA00022630"/>
    </source>
</evidence>
<dbReference type="Proteomes" id="UP000239549">
    <property type="component" value="Unassembled WGS sequence"/>
</dbReference>
<protein>
    <submittedName>
        <fullName evidence="6">NAD(FAD)-utilizing dehydrogenases</fullName>
    </submittedName>
</protein>
<dbReference type="InterPro" id="IPR055178">
    <property type="entry name" value="RsdA/BaiN/AoA(So)-like_dom"/>
</dbReference>
<comment type="cofactor">
    <cofactor evidence="1">
        <name>FAD</name>
        <dbReference type="ChEBI" id="CHEBI:57692"/>
    </cofactor>
</comment>
<dbReference type="InterPro" id="IPR036188">
    <property type="entry name" value="FAD/NAD-bd_sf"/>
</dbReference>
<comment type="caution">
    <text evidence="6">The sequence shown here is derived from an EMBL/GenBank/DDBJ whole genome shotgun (WGS) entry which is preliminary data.</text>
</comment>
<dbReference type="AlphaFoldDB" id="A0A2L2X9H1"/>
<dbReference type="EMBL" id="BFAV01000042">
    <property type="protein sequence ID" value="GBF32584.1"/>
    <property type="molecule type" value="Genomic_DNA"/>
</dbReference>
<dbReference type="InterPro" id="IPR057661">
    <property type="entry name" value="RsdA/BaiN/AoA(So)_Rossmann"/>
</dbReference>
<dbReference type="Pfam" id="PF22780">
    <property type="entry name" value="HI0933_like_1st"/>
    <property type="match status" value="1"/>
</dbReference>
<dbReference type="Gene3D" id="3.50.50.60">
    <property type="entry name" value="FAD/NAD(P)-binding domain"/>
    <property type="match status" value="1"/>
</dbReference>
<dbReference type="Gene3D" id="2.40.30.10">
    <property type="entry name" value="Translation factors"/>
    <property type="match status" value="1"/>
</dbReference>
<dbReference type="Gene3D" id="1.10.8.260">
    <property type="entry name" value="HI0933 insert domain-like"/>
    <property type="match status" value="1"/>
</dbReference>
<feature type="domain" description="RsdA/BaiN/AoA(So)-like Rossmann fold-like" evidence="4">
    <location>
        <begin position="2"/>
        <end position="408"/>
    </location>
</feature>
<dbReference type="InterPro" id="IPR004792">
    <property type="entry name" value="BaiN-like"/>
</dbReference>
<proteinExistence type="predicted"/>
<dbReference type="SUPFAM" id="SSF51905">
    <property type="entry name" value="FAD/NAD(P)-binding domain"/>
    <property type="match status" value="1"/>
</dbReference>